<sequence length="335" mass="36833">MRRPALKAALAVERVFERLFPNRAPGEVPVLEAYRGFATPEKLVLRGRVLTALRRTSPAPEASRWRNLRQMVSLFLTDEVRHVAAEARGVRAESDDEGYLWMEVPREDVSPGWVSVEVRLPAHPEVAAPFPVRVPDPAARLGVISDIDDTMMETGAYSIARNLWTTFTGSALTRRVFPDAVVLMDYLSDHGRNPVYYVSSSPWNLHAFLEKVFARAGLQRGPMFLRDLGLSEGGFFASGHGDHKGSAIDRIMAANPDLPFVLIGDTGQKDAEVYLQACLRHGGRIAGVILREPGPGPDDRSRAAIAEIRRLGVRVAHGRDFATVPDTLAAAGLRV</sequence>
<dbReference type="PANTHER" id="PTHR28208:SF3">
    <property type="entry name" value="PHOSPHATIDATE PHOSPHATASE APP1"/>
    <property type="match status" value="1"/>
</dbReference>
<dbReference type="RefSeq" id="WP_092693423.1">
    <property type="nucleotide sequence ID" value="NZ_CBDDGO010000004.1"/>
</dbReference>
<evidence type="ECO:0000313" key="2">
    <source>
        <dbReference type="EMBL" id="SES09862.1"/>
    </source>
</evidence>
<name>A0A1H9UKH2_9RHOB</name>
<dbReference type="STRING" id="641238.SAMN04490244_105346"/>
<keyword evidence="3" id="KW-1185">Reference proteome</keyword>
<dbReference type="PANTHER" id="PTHR28208">
    <property type="entry name" value="PHOSPHATIDATE PHOSPHATASE APP1"/>
    <property type="match status" value="1"/>
</dbReference>
<dbReference type="AlphaFoldDB" id="A0A1H9UKH2"/>
<dbReference type="InterPro" id="IPR019236">
    <property type="entry name" value="APP1_cat"/>
</dbReference>
<feature type="domain" description="Phosphatidate phosphatase APP1 catalytic" evidence="1">
    <location>
        <begin position="142"/>
        <end position="292"/>
    </location>
</feature>
<dbReference type="Pfam" id="PF09949">
    <property type="entry name" value="APP1_cat"/>
    <property type="match status" value="1"/>
</dbReference>
<dbReference type="GO" id="GO:0008195">
    <property type="term" value="F:phosphatidate phosphatase activity"/>
    <property type="evidence" value="ECO:0007669"/>
    <property type="project" value="InterPro"/>
</dbReference>
<dbReference type="Proteomes" id="UP000198885">
    <property type="component" value="Unassembled WGS sequence"/>
</dbReference>
<reference evidence="2 3" key="1">
    <citation type="submission" date="2016-10" db="EMBL/GenBank/DDBJ databases">
        <authorList>
            <person name="de Groot N.N."/>
        </authorList>
    </citation>
    <scope>NUCLEOTIDE SEQUENCE [LARGE SCALE GENOMIC DNA]</scope>
    <source>
        <strain evidence="2 3">DSM 23042</strain>
    </source>
</reference>
<evidence type="ECO:0000259" key="1">
    <source>
        <dbReference type="Pfam" id="PF09949"/>
    </source>
</evidence>
<evidence type="ECO:0000313" key="3">
    <source>
        <dbReference type="Proteomes" id="UP000198885"/>
    </source>
</evidence>
<proteinExistence type="predicted"/>
<organism evidence="2 3">
    <name type="scientific">Tranquillimonas rosea</name>
    <dbReference type="NCBI Taxonomy" id="641238"/>
    <lineage>
        <taxon>Bacteria</taxon>
        <taxon>Pseudomonadati</taxon>
        <taxon>Pseudomonadota</taxon>
        <taxon>Alphaproteobacteria</taxon>
        <taxon>Rhodobacterales</taxon>
        <taxon>Roseobacteraceae</taxon>
        <taxon>Tranquillimonas</taxon>
    </lineage>
</organism>
<protein>
    <submittedName>
        <fullName evidence="2">Phosphatidate phosphatase APP1</fullName>
    </submittedName>
</protein>
<dbReference type="InterPro" id="IPR052935">
    <property type="entry name" value="Mg2+_PAP"/>
</dbReference>
<accession>A0A1H9UKH2</accession>
<gene>
    <name evidence="2" type="ORF">SAMN04490244_105346</name>
</gene>
<dbReference type="EMBL" id="FOGU01000005">
    <property type="protein sequence ID" value="SES09862.1"/>
    <property type="molecule type" value="Genomic_DNA"/>
</dbReference>
<dbReference type="OrthoDB" id="9789875at2"/>